<dbReference type="OrthoDB" id="9798918at2"/>
<name>L0WBI8_9GAMM</name>
<reference evidence="3 4" key="1">
    <citation type="journal article" date="2012" name="J. Bacteriol.">
        <title>Genome Sequence of the Alkane-Degrading Bacterium Alcanivorax hongdengensis Type Strain A-11-3.</title>
        <authorList>
            <person name="Lai Q."/>
            <person name="Shao Z."/>
        </authorList>
    </citation>
    <scope>NUCLEOTIDE SEQUENCE [LARGE SCALE GENOMIC DNA]</scope>
    <source>
        <strain evidence="3 4">A-11-3</strain>
    </source>
</reference>
<comment type="caution">
    <text evidence="3">The sequence shown here is derived from an EMBL/GenBank/DDBJ whole genome shotgun (WGS) entry which is preliminary data.</text>
</comment>
<dbReference type="AlphaFoldDB" id="L0WBI8"/>
<sequence length="149" mass="16488">MAHIWVDADACPRPVKDILFKAAQRTQTPCTLVANQMIAVPRSALIRSVQVPQGFDVADNEIVQRCEAGDLVVTQDIPLAAEVVAKGALAVTPRGHWLDKDTVRERLNMRDFMEEMRSAGMETGGPKGYSAQDKGRFANALDRWLARQK</sequence>
<dbReference type="InterPro" id="IPR003791">
    <property type="entry name" value="UPF0178"/>
</dbReference>
<evidence type="ECO:0000313" key="4">
    <source>
        <dbReference type="Proteomes" id="UP000010164"/>
    </source>
</evidence>
<evidence type="ECO:0000256" key="2">
    <source>
        <dbReference type="HAMAP-Rule" id="MF_00489"/>
    </source>
</evidence>
<dbReference type="PANTHER" id="PTHR35146">
    <property type="entry name" value="UPF0178 PROTEIN YAII"/>
    <property type="match status" value="1"/>
</dbReference>
<gene>
    <name evidence="3" type="ORF">A11A3_09195</name>
</gene>
<dbReference type="RefSeq" id="WP_008929017.1">
    <property type="nucleotide sequence ID" value="NZ_AMRJ01000012.1"/>
</dbReference>
<protein>
    <recommendedName>
        <fullName evidence="2">UPF0178 protein A11A3_09195</fullName>
    </recommendedName>
</protein>
<dbReference type="PANTHER" id="PTHR35146:SF1">
    <property type="entry name" value="UPF0178 PROTEIN YAII"/>
    <property type="match status" value="1"/>
</dbReference>
<dbReference type="HAMAP" id="MF_00489">
    <property type="entry name" value="UPF0178"/>
    <property type="match status" value="1"/>
</dbReference>
<proteinExistence type="inferred from homology"/>
<dbReference type="Proteomes" id="UP000010164">
    <property type="component" value="Unassembled WGS sequence"/>
</dbReference>
<accession>L0WBI8</accession>
<keyword evidence="4" id="KW-1185">Reference proteome</keyword>
<evidence type="ECO:0000256" key="1">
    <source>
        <dbReference type="ARBA" id="ARBA00008522"/>
    </source>
</evidence>
<dbReference type="EMBL" id="AMRJ01000012">
    <property type="protein sequence ID" value="EKF74364.1"/>
    <property type="molecule type" value="Genomic_DNA"/>
</dbReference>
<evidence type="ECO:0000313" key="3">
    <source>
        <dbReference type="EMBL" id="EKF74364.1"/>
    </source>
</evidence>
<dbReference type="PATRIC" id="fig|1177179.3.peg.1837"/>
<dbReference type="Pfam" id="PF02639">
    <property type="entry name" value="DUF188"/>
    <property type="match status" value="1"/>
</dbReference>
<organism evidence="3 4">
    <name type="scientific">Alcanivorax hongdengensis A-11-3</name>
    <dbReference type="NCBI Taxonomy" id="1177179"/>
    <lineage>
        <taxon>Bacteria</taxon>
        <taxon>Pseudomonadati</taxon>
        <taxon>Pseudomonadota</taxon>
        <taxon>Gammaproteobacteria</taxon>
        <taxon>Oceanospirillales</taxon>
        <taxon>Alcanivoracaceae</taxon>
        <taxon>Alcanivorax</taxon>
    </lineage>
</organism>
<dbReference type="NCBIfam" id="NF001095">
    <property type="entry name" value="PRK00124.1"/>
    <property type="match status" value="1"/>
</dbReference>
<dbReference type="eggNOG" id="COG1671">
    <property type="taxonomic scope" value="Bacteria"/>
</dbReference>
<dbReference type="CDD" id="cd18720">
    <property type="entry name" value="PIN_YqxD-like"/>
    <property type="match status" value="1"/>
</dbReference>
<comment type="similarity">
    <text evidence="1 2">Belongs to the UPF0178 family.</text>
</comment>